<name>A0ABZ3IYC0_SPOA4</name>
<dbReference type="RefSeq" id="WP_093797962.1">
    <property type="nucleotide sequence ID" value="NZ_CP155571.1"/>
</dbReference>
<dbReference type="Proteomes" id="UP000216052">
    <property type="component" value="Chromosome"/>
</dbReference>
<dbReference type="EMBL" id="CP155571">
    <property type="protein sequence ID" value="XFO71072.1"/>
    <property type="molecule type" value="Genomic_DNA"/>
</dbReference>
<organism evidence="1 2">
    <name type="scientific">Sporomusa acidovorans (strain ATCC 49682 / DSM 3132 / Mol)</name>
    <dbReference type="NCBI Taxonomy" id="1123286"/>
    <lineage>
        <taxon>Bacteria</taxon>
        <taxon>Bacillati</taxon>
        <taxon>Bacillota</taxon>
        <taxon>Negativicutes</taxon>
        <taxon>Selenomonadales</taxon>
        <taxon>Sporomusaceae</taxon>
        <taxon>Sporomusa</taxon>
    </lineage>
</organism>
<protein>
    <submittedName>
        <fullName evidence="1">Uncharacterized protein</fullName>
    </submittedName>
</protein>
<accession>A0ABZ3IYC0</accession>
<keyword evidence="2" id="KW-1185">Reference proteome</keyword>
<evidence type="ECO:0000313" key="2">
    <source>
        <dbReference type="Proteomes" id="UP000216052"/>
    </source>
</evidence>
<proteinExistence type="predicted"/>
<gene>
    <name evidence="1" type="ORF">SPACI_010870</name>
</gene>
<sequence>MRDYCGKNGCYEIFQGDNEDQEVLCIYLNSPLIHEYFGEKFIRTTSKNRIEPEIEFTIDIISFDDVEEDDTAIASMLVDKFGVSGVTEFLVALFQYEITDKYNLIKAVQELLDKDNAVWGIVQPNEDY</sequence>
<reference evidence="1" key="1">
    <citation type="submission" date="2024-05" db="EMBL/GenBank/DDBJ databases">
        <title>Isolation and characterization of Sporomusa carbonis sp. nov., a carboxydotrophic hydrogenogen in the genus of Sporomusa isolated from a charcoal burning pile.</title>
        <authorList>
            <person name="Boeer T."/>
            <person name="Rosenbaum F."/>
            <person name="Eysell L."/>
            <person name="Mueller V."/>
            <person name="Daniel R."/>
            <person name="Poehlein A."/>
        </authorList>
    </citation>
    <scope>NUCLEOTIDE SEQUENCE [LARGE SCALE GENOMIC DNA]</scope>
    <source>
        <strain evidence="1">DSM 3132</strain>
    </source>
</reference>
<evidence type="ECO:0000313" key="1">
    <source>
        <dbReference type="EMBL" id="XFO71072.1"/>
    </source>
</evidence>